<sequence length="193" mass="21743">MEWEDSELVLKWGVRRGKSASCVLAPRTLLVTTAVIGDMLGMGGLITSQPVWIPGRCYLCSTQLSWINRTVRLNLGSPKRAANTQNTKLRTLEMGPLTVRDPLWQLLFAHHPQRSYTIPNCLRPRKNFSHIVSLLFLKEEPEHSCTTLPACPYIAKMSVHWIVGTHLGGYIRCSYHGQPCPGLTLHEEGRLED</sequence>
<gene>
    <name evidence="1" type="ORF">B0F90DRAFT_208912</name>
</gene>
<dbReference type="AlphaFoldDB" id="A0AAD4QP65"/>
<dbReference type="Proteomes" id="UP001203297">
    <property type="component" value="Unassembled WGS sequence"/>
</dbReference>
<evidence type="ECO:0000313" key="1">
    <source>
        <dbReference type="EMBL" id="KAI0302352.1"/>
    </source>
</evidence>
<name>A0AAD4QP65_9AGAM</name>
<protein>
    <submittedName>
        <fullName evidence="1">Uncharacterized protein</fullName>
    </submittedName>
</protein>
<accession>A0AAD4QP65</accession>
<comment type="caution">
    <text evidence="1">The sequence shown here is derived from an EMBL/GenBank/DDBJ whole genome shotgun (WGS) entry which is preliminary data.</text>
</comment>
<keyword evidence="2" id="KW-1185">Reference proteome</keyword>
<proteinExistence type="predicted"/>
<dbReference type="EMBL" id="WTXG01000011">
    <property type="protein sequence ID" value="KAI0302352.1"/>
    <property type="molecule type" value="Genomic_DNA"/>
</dbReference>
<reference evidence="1" key="1">
    <citation type="journal article" date="2022" name="New Phytol.">
        <title>Evolutionary transition to the ectomycorrhizal habit in the genomes of a hyperdiverse lineage of mushroom-forming fungi.</title>
        <authorList>
            <person name="Looney B."/>
            <person name="Miyauchi S."/>
            <person name="Morin E."/>
            <person name="Drula E."/>
            <person name="Courty P.E."/>
            <person name="Kohler A."/>
            <person name="Kuo A."/>
            <person name="LaButti K."/>
            <person name="Pangilinan J."/>
            <person name="Lipzen A."/>
            <person name="Riley R."/>
            <person name="Andreopoulos W."/>
            <person name="He G."/>
            <person name="Johnson J."/>
            <person name="Nolan M."/>
            <person name="Tritt A."/>
            <person name="Barry K.W."/>
            <person name="Grigoriev I.V."/>
            <person name="Nagy L.G."/>
            <person name="Hibbett D."/>
            <person name="Henrissat B."/>
            <person name="Matheny P.B."/>
            <person name="Labbe J."/>
            <person name="Martin F.M."/>
        </authorList>
    </citation>
    <scope>NUCLEOTIDE SEQUENCE</scope>
    <source>
        <strain evidence="1">BPL690</strain>
    </source>
</reference>
<evidence type="ECO:0000313" key="2">
    <source>
        <dbReference type="Proteomes" id="UP001203297"/>
    </source>
</evidence>
<organism evidence="1 2">
    <name type="scientific">Multifurca ochricompacta</name>
    <dbReference type="NCBI Taxonomy" id="376703"/>
    <lineage>
        <taxon>Eukaryota</taxon>
        <taxon>Fungi</taxon>
        <taxon>Dikarya</taxon>
        <taxon>Basidiomycota</taxon>
        <taxon>Agaricomycotina</taxon>
        <taxon>Agaricomycetes</taxon>
        <taxon>Russulales</taxon>
        <taxon>Russulaceae</taxon>
        <taxon>Multifurca</taxon>
    </lineage>
</organism>